<reference evidence="3" key="1">
    <citation type="submission" date="2017-03" db="EMBL/GenBank/DDBJ databases">
        <authorList>
            <person name="Lund M.B."/>
        </authorList>
    </citation>
    <scope>NUCLEOTIDE SEQUENCE [LARGE SCALE GENOMIC DNA]</scope>
</reference>
<accession>A0A2A6FPG7</accession>
<evidence type="ECO:0000256" key="1">
    <source>
        <dbReference type="SAM" id="MobiDB-lite"/>
    </source>
</evidence>
<dbReference type="GO" id="GO:0033969">
    <property type="term" value="F:gamma-glutamyl-gamma-aminobutyrate hydrolase activity"/>
    <property type="evidence" value="ECO:0007669"/>
    <property type="project" value="TreeGrafter"/>
</dbReference>
<sequence>MPEVTTPAPGATTTPVPGTPTAPLIGVTTYLEQTQTGVWDVPASFLPKVYLDGVTDCGGIAILLPPQPVTAHIARSVLAALDGLIITGGADVDPARYGQSPHERTSAPRTDRDEWEQQLIAAALEAHLPLLGICRGMQLLNVTLGGTLIQHLPDTVGTEAYQPGAGQFGRVPVTIKPDSTLASILHGSEPDITVPVYHHQAVDTLAHDLRVTAVSADGVIEAVECTGVNFAIGVQWHPEEDQSDRRIFRELIRAARAYRAAREHLCTPPHPTGTSA</sequence>
<keyword evidence="2" id="KW-0378">Hydrolase</keyword>
<dbReference type="InterPro" id="IPR011697">
    <property type="entry name" value="Peptidase_C26"/>
</dbReference>
<evidence type="ECO:0000313" key="2">
    <source>
        <dbReference type="EMBL" id="PDQ34765.1"/>
    </source>
</evidence>
<dbReference type="CDD" id="cd01745">
    <property type="entry name" value="GATase1_2"/>
    <property type="match status" value="1"/>
</dbReference>
<comment type="caution">
    <text evidence="2">The sequence shown here is derived from an EMBL/GenBank/DDBJ whole genome shotgun (WGS) entry which is preliminary data.</text>
</comment>
<dbReference type="Gene3D" id="3.40.50.880">
    <property type="match status" value="1"/>
</dbReference>
<dbReference type="PANTHER" id="PTHR43235">
    <property type="entry name" value="GLUTAMINE AMIDOTRANSFERASE PB2B2.05-RELATED"/>
    <property type="match status" value="1"/>
</dbReference>
<proteinExistence type="predicted"/>
<protein>
    <submittedName>
        <fullName evidence="2">Gamma-glutamyl-gamma-aminobutyrate hydrolase</fullName>
    </submittedName>
</protein>
<dbReference type="EMBL" id="NAEP01000046">
    <property type="protein sequence ID" value="PDQ34765.1"/>
    <property type="molecule type" value="Genomic_DNA"/>
</dbReference>
<name>A0A2A6FPG7_9MICO</name>
<gene>
    <name evidence="2" type="ORF">B5766_09620</name>
</gene>
<dbReference type="GO" id="GO:0006598">
    <property type="term" value="P:polyamine catabolic process"/>
    <property type="evidence" value="ECO:0007669"/>
    <property type="project" value="TreeGrafter"/>
</dbReference>
<evidence type="ECO:0000313" key="3">
    <source>
        <dbReference type="Proteomes" id="UP000219994"/>
    </source>
</evidence>
<dbReference type="Pfam" id="PF07722">
    <property type="entry name" value="Peptidase_C26"/>
    <property type="match status" value="1"/>
</dbReference>
<dbReference type="SUPFAM" id="SSF52317">
    <property type="entry name" value="Class I glutamine amidotransferase-like"/>
    <property type="match status" value="1"/>
</dbReference>
<dbReference type="FunFam" id="3.40.50.880:FF:000030">
    <property type="entry name" value="Gamma-glutamyl-gamma-aminobutyrate hydrolase PuuD"/>
    <property type="match status" value="1"/>
</dbReference>
<dbReference type="InterPro" id="IPR044668">
    <property type="entry name" value="PuuD-like"/>
</dbReference>
<dbReference type="PROSITE" id="PS51273">
    <property type="entry name" value="GATASE_TYPE_1"/>
    <property type="match status" value="1"/>
</dbReference>
<dbReference type="AlphaFoldDB" id="A0A2A6FPG7"/>
<feature type="compositionally biased region" description="Basic and acidic residues" evidence="1">
    <location>
        <begin position="101"/>
        <end position="112"/>
    </location>
</feature>
<dbReference type="GO" id="GO:0005829">
    <property type="term" value="C:cytosol"/>
    <property type="evidence" value="ECO:0007669"/>
    <property type="project" value="TreeGrafter"/>
</dbReference>
<dbReference type="PANTHER" id="PTHR43235:SF1">
    <property type="entry name" value="GLUTAMINE AMIDOTRANSFERASE PB2B2.05-RELATED"/>
    <property type="match status" value="1"/>
</dbReference>
<dbReference type="InterPro" id="IPR029062">
    <property type="entry name" value="Class_I_gatase-like"/>
</dbReference>
<feature type="region of interest" description="Disordered" evidence="1">
    <location>
        <begin position="1"/>
        <end position="20"/>
    </location>
</feature>
<organism evidence="2 3">
    <name type="scientific">Candidatus Lumbricidiphila eiseniae</name>
    <dbReference type="NCBI Taxonomy" id="1969409"/>
    <lineage>
        <taxon>Bacteria</taxon>
        <taxon>Bacillati</taxon>
        <taxon>Actinomycetota</taxon>
        <taxon>Actinomycetes</taxon>
        <taxon>Micrococcales</taxon>
        <taxon>Microbacteriaceae</taxon>
        <taxon>Candidatus Lumbricidiphila</taxon>
    </lineage>
</organism>
<feature type="region of interest" description="Disordered" evidence="1">
    <location>
        <begin position="92"/>
        <end position="112"/>
    </location>
</feature>
<dbReference type="Proteomes" id="UP000219994">
    <property type="component" value="Unassembled WGS sequence"/>
</dbReference>